<dbReference type="Proteomes" id="UP000239485">
    <property type="component" value="Unassembled WGS sequence"/>
</dbReference>
<dbReference type="EMBL" id="PTJD01000004">
    <property type="protein sequence ID" value="PPK97294.1"/>
    <property type="molecule type" value="Genomic_DNA"/>
</dbReference>
<dbReference type="RefSeq" id="WP_104432125.1">
    <property type="nucleotide sequence ID" value="NZ_PTJD01000004.1"/>
</dbReference>
<evidence type="ECO:0000256" key="1">
    <source>
        <dbReference type="SAM" id="MobiDB-lite"/>
    </source>
</evidence>
<name>A0A2S6ISR1_9ACTN</name>
<evidence type="ECO:0008006" key="4">
    <source>
        <dbReference type="Google" id="ProtNLM"/>
    </source>
</evidence>
<sequence length="1298" mass="134689">MTAVDASAADHLGGVLPGWLDELAAAGGPTGLLHCPDAGAGALELTTAHPSGLAQLLAGRPARLSSLVRETGAFAEARRRAREVHVRAEELREQHGLESACLAVGLATWTPPGTAPGLPVRAPVLLRRCGLRPVGTARDDYEIQLTAGITLNPVLRRLAAEHGIALDAAAIAASAVGGRGFDPVPAYSTLGGRLQRVPGFRIERRLLLGTFADPGAAAARDVAELSSRLREHPVLTRLAGAARPGAGERTDDGPAASAEAPETTETPTDGPALLLDLDPQQREAVERALAGEDLSVDAPAGTGATQVAAALVATLAGRGRRTLLLAEAASELRAVNERIAAAGAGRLLLHVRDAGGGAEAVDEQLTAAARAVLADGEVLPPLAGGAAGAEEHARSLAEHATAEHRVRAPWGVSAAEAREALAELAERPLGPRTTRRLRGESLTSCRREDLPVWAAKLAEAAELGAFTVTPATTPWAGARLTTDEGARAVAGSLQRIVEELLPAARARMAVLDEQAGLRGADTVAGWLEQLRLLRGVRSSVERFGPDLYRRSLADVAAATAGPQQRREQGVRMGWWRRWRLRRQARALLVEGVTPTGMDELHEWLQSARAQRLEWQRASGCGGSPHVPAELADAESAVDALVAELDALAEVLPERCGGVEGLRRLPLPELAALLRSLRADAAALDPLPRRTVLLAELAEGGWQPLLEDVGARWSGPGSVDLLAEVETAWWAGVLEAVSLEDPHVGAVDAAHLRQVRADYALADRAAAAAAAAGVRLAVDALAAEALRALGPWPEPAGRGARTVQPRPVVDVLRAAGERARALLPCWAMGPLAVAEAVPADEVFDVLVVLGGERTGLSAVLPGLARARQLVVIGDRESLPPLPFSTVAAAPPDVVPVQGGRGPGRGRAVPALAPPRVPAALEALPAEGAAPSLSAVADAVLPTVRLRTQHACRDERLLRPLLAAADRPAGPDQVVLPGAAGAEVVRVVQVAARGTGRRAEPTLVEAVVAAVVEHVRRWPHESLGVVAPDADLARELDEVVRRGLAEALGVPTRTAAGQEVPPPWPLPGMDPLHVAEVERWRATRRDAVVLVVPAGAAGAEAAAASPLASTAVGRQRVALALSRCRVRTTVVAEELPPTALAAAPGERLLRGAVEQWGRCAGDPAPAGGAEVGALVRRLAAACAGLGLPVVTGAGHGHPVDLLVGEPAPAGGGAGAEGAGPAGAPLWHRGVLAVELDGPRWAAAPSLRERERGRPEELERAGWRYVRCLGADALADVDAEARRLASLWREQVEGGVWEAGR</sequence>
<comment type="caution">
    <text evidence="2">The sequence shown here is derived from an EMBL/GenBank/DDBJ whole genome shotgun (WGS) entry which is preliminary data.</text>
</comment>
<feature type="compositionally biased region" description="Low complexity" evidence="1">
    <location>
        <begin position="254"/>
        <end position="268"/>
    </location>
</feature>
<keyword evidence="3" id="KW-1185">Reference proteome</keyword>
<dbReference type="OrthoDB" id="9757917at2"/>
<proteinExistence type="predicted"/>
<accession>A0A2S6ISR1</accession>
<organism evidence="2 3">
    <name type="scientific">Kineococcus xinjiangensis</name>
    <dbReference type="NCBI Taxonomy" id="512762"/>
    <lineage>
        <taxon>Bacteria</taxon>
        <taxon>Bacillati</taxon>
        <taxon>Actinomycetota</taxon>
        <taxon>Actinomycetes</taxon>
        <taxon>Kineosporiales</taxon>
        <taxon>Kineosporiaceae</taxon>
        <taxon>Kineococcus</taxon>
    </lineage>
</organism>
<dbReference type="InterPro" id="IPR027417">
    <property type="entry name" value="P-loop_NTPase"/>
</dbReference>
<dbReference type="Gene3D" id="3.40.50.300">
    <property type="entry name" value="P-loop containing nucleotide triphosphate hydrolases"/>
    <property type="match status" value="1"/>
</dbReference>
<feature type="region of interest" description="Disordered" evidence="1">
    <location>
        <begin position="239"/>
        <end position="271"/>
    </location>
</feature>
<evidence type="ECO:0000313" key="2">
    <source>
        <dbReference type="EMBL" id="PPK97294.1"/>
    </source>
</evidence>
<protein>
    <recommendedName>
        <fullName evidence="4">AAA domain-containing protein</fullName>
    </recommendedName>
</protein>
<reference evidence="2 3" key="1">
    <citation type="submission" date="2018-02" db="EMBL/GenBank/DDBJ databases">
        <title>Genomic Encyclopedia of Archaeal and Bacterial Type Strains, Phase II (KMG-II): from individual species to whole genera.</title>
        <authorList>
            <person name="Goeker M."/>
        </authorList>
    </citation>
    <scope>NUCLEOTIDE SEQUENCE [LARGE SCALE GENOMIC DNA]</scope>
    <source>
        <strain evidence="2 3">DSM 22857</strain>
    </source>
</reference>
<evidence type="ECO:0000313" key="3">
    <source>
        <dbReference type="Proteomes" id="UP000239485"/>
    </source>
</evidence>
<dbReference type="SUPFAM" id="SSF52540">
    <property type="entry name" value="P-loop containing nucleoside triphosphate hydrolases"/>
    <property type="match status" value="1"/>
</dbReference>
<gene>
    <name evidence="2" type="ORF">CLV92_104113</name>
</gene>